<dbReference type="SUPFAM" id="SSF47336">
    <property type="entry name" value="ACP-like"/>
    <property type="match status" value="1"/>
</dbReference>
<evidence type="ECO:0000256" key="3">
    <source>
        <dbReference type="ARBA" id="ARBA00022450"/>
    </source>
</evidence>
<proteinExistence type="inferred from homology"/>
<protein>
    <submittedName>
        <fullName evidence="9">Amino acid adenylation domain-containing protein</fullName>
    </submittedName>
</protein>
<dbReference type="Gene3D" id="3.30.300.30">
    <property type="match status" value="1"/>
</dbReference>
<dbReference type="GO" id="GO:0043041">
    <property type="term" value="P:amino acid activation for nonribosomal peptide biosynthetic process"/>
    <property type="evidence" value="ECO:0007669"/>
    <property type="project" value="TreeGrafter"/>
</dbReference>
<accession>A0A1X7HEN2</accession>
<dbReference type="GO" id="GO:0031177">
    <property type="term" value="F:phosphopantetheine binding"/>
    <property type="evidence" value="ECO:0007669"/>
    <property type="project" value="InterPro"/>
</dbReference>
<dbReference type="EMBL" id="LT840184">
    <property type="protein sequence ID" value="SMF85056.1"/>
    <property type="molecule type" value="Genomic_DNA"/>
</dbReference>
<dbReference type="Pfam" id="PF00501">
    <property type="entry name" value="AMP-binding"/>
    <property type="match status" value="1"/>
</dbReference>
<dbReference type="Gene3D" id="2.30.38.10">
    <property type="entry name" value="Luciferase, Domain 3"/>
    <property type="match status" value="1"/>
</dbReference>
<dbReference type="GO" id="GO:0008610">
    <property type="term" value="P:lipid biosynthetic process"/>
    <property type="evidence" value="ECO:0007669"/>
    <property type="project" value="UniProtKB-ARBA"/>
</dbReference>
<dbReference type="Pfam" id="PF13193">
    <property type="entry name" value="AMP-binding_C"/>
    <property type="match status" value="1"/>
</dbReference>
<dbReference type="FunFam" id="3.40.50.980:FF:000001">
    <property type="entry name" value="Non-ribosomal peptide synthetase"/>
    <property type="match status" value="1"/>
</dbReference>
<dbReference type="RefSeq" id="WP_208919793.1">
    <property type="nucleotide sequence ID" value="NZ_LT840184.1"/>
</dbReference>
<keyword evidence="4" id="KW-0597">Phosphoprotein</keyword>
<dbReference type="SUPFAM" id="SSF56801">
    <property type="entry name" value="Acetyl-CoA synthetase-like"/>
    <property type="match status" value="1"/>
</dbReference>
<name>A0A1X7HEN2_9BACL</name>
<dbReference type="InterPro" id="IPR000873">
    <property type="entry name" value="AMP-dep_synth/lig_dom"/>
</dbReference>
<dbReference type="STRING" id="1313296.SAMN05661091_2853"/>
<dbReference type="Pfam" id="PF00550">
    <property type="entry name" value="PP-binding"/>
    <property type="match status" value="1"/>
</dbReference>
<evidence type="ECO:0000256" key="4">
    <source>
        <dbReference type="ARBA" id="ARBA00022553"/>
    </source>
</evidence>
<evidence type="ECO:0000313" key="9">
    <source>
        <dbReference type="EMBL" id="SMF85056.1"/>
    </source>
</evidence>
<dbReference type="Gene3D" id="1.10.1200.10">
    <property type="entry name" value="ACP-like"/>
    <property type="match status" value="1"/>
</dbReference>
<gene>
    <name evidence="9" type="ORF">SAMN05661091_2853</name>
</gene>
<evidence type="ECO:0000256" key="7">
    <source>
        <dbReference type="ARBA" id="ARBA00023268"/>
    </source>
</evidence>
<dbReference type="GO" id="GO:0017000">
    <property type="term" value="P:antibiotic biosynthetic process"/>
    <property type="evidence" value="ECO:0007669"/>
    <property type="project" value="UniProtKB-KW"/>
</dbReference>
<dbReference type="InterPro" id="IPR009081">
    <property type="entry name" value="PP-bd_ACP"/>
</dbReference>
<reference evidence="9 10" key="1">
    <citation type="submission" date="2017-04" db="EMBL/GenBank/DDBJ databases">
        <authorList>
            <person name="Afonso C.L."/>
            <person name="Miller P.J."/>
            <person name="Scott M.A."/>
            <person name="Spackman E."/>
            <person name="Goraichik I."/>
            <person name="Dimitrov K.M."/>
            <person name="Suarez D.L."/>
            <person name="Swayne D.E."/>
        </authorList>
    </citation>
    <scope>NUCLEOTIDE SEQUENCE [LARGE SCALE GENOMIC DNA]</scope>
    <source>
        <strain evidence="9 10">N3/975</strain>
    </source>
</reference>
<evidence type="ECO:0000256" key="6">
    <source>
        <dbReference type="ARBA" id="ARBA00023194"/>
    </source>
</evidence>
<feature type="domain" description="Carrier" evidence="8">
    <location>
        <begin position="989"/>
        <end position="1064"/>
    </location>
</feature>
<evidence type="ECO:0000313" key="10">
    <source>
        <dbReference type="Proteomes" id="UP000192940"/>
    </source>
</evidence>
<evidence type="ECO:0000256" key="5">
    <source>
        <dbReference type="ARBA" id="ARBA00022737"/>
    </source>
</evidence>
<dbReference type="CDD" id="cd05930">
    <property type="entry name" value="A_NRPS"/>
    <property type="match status" value="1"/>
</dbReference>
<dbReference type="Gene3D" id="3.40.50.980">
    <property type="match status" value="2"/>
</dbReference>
<comment type="cofactor">
    <cofactor evidence="1">
        <name>pantetheine 4'-phosphate</name>
        <dbReference type="ChEBI" id="CHEBI:47942"/>
    </cofactor>
</comment>
<dbReference type="InterPro" id="IPR036736">
    <property type="entry name" value="ACP-like_sf"/>
</dbReference>
<evidence type="ECO:0000256" key="2">
    <source>
        <dbReference type="ARBA" id="ARBA00006432"/>
    </source>
</evidence>
<evidence type="ECO:0000259" key="8">
    <source>
        <dbReference type="PROSITE" id="PS50075"/>
    </source>
</evidence>
<dbReference type="InterPro" id="IPR025110">
    <property type="entry name" value="AMP-bd_C"/>
</dbReference>
<dbReference type="PANTHER" id="PTHR45527">
    <property type="entry name" value="NONRIBOSOMAL PEPTIDE SYNTHETASE"/>
    <property type="match status" value="1"/>
</dbReference>
<keyword evidence="6" id="KW-0045">Antibiotic biosynthesis</keyword>
<dbReference type="GO" id="GO:0003824">
    <property type="term" value="F:catalytic activity"/>
    <property type="evidence" value="ECO:0007669"/>
    <property type="project" value="UniProtKB-KW"/>
</dbReference>
<comment type="similarity">
    <text evidence="2">Belongs to the ATP-dependent AMP-binding enzyme family.</text>
</comment>
<dbReference type="Proteomes" id="UP000192940">
    <property type="component" value="Chromosome I"/>
</dbReference>
<dbReference type="InterPro" id="IPR010071">
    <property type="entry name" value="AA_adenyl_dom"/>
</dbReference>
<dbReference type="NCBIfam" id="TIGR01733">
    <property type="entry name" value="AA-adenyl-dom"/>
    <property type="match status" value="1"/>
</dbReference>
<keyword evidence="3" id="KW-0596">Phosphopantetheine</keyword>
<dbReference type="InterPro" id="IPR020806">
    <property type="entry name" value="PKS_PP-bd"/>
</dbReference>
<dbReference type="Pfam" id="PF00668">
    <property type="entry name" value="Condensation"/>
    <property type="match status" value="1"/>
</dbReference>
<dbReference type="Gene3D" id="3.30.559.30">
    <property type="entry name" value="Nonribosomal peptide synthetase, condensation domain"/>
    <property type="match status" value="1"/>
</dbReference>
<dbReference type="InterPro" id="IPR045851">
    <property type="entry name" value="AMP-bd_C_sf"/>
</dbReference>
<dbReference type="GO" id="GO:0005737">
    <property type="term" value="C:cytoplasm"/>
    <property type="evidence" value="ECO:0007669"/>
    <property type="project" value="TreeGrafter"/>
</dbReference>
<dbReference type="SUPFAM" id="SSF52777">
    <property type="entry name" value="CoA-dependent acyltransferases"/>
    <property type="match status" value="2"/>
</dbReference>
<keyword evidence="7" id="KW-0511">Multifunctional enzyme</keyword>
<dbReference type="FunFam" id="3.40.50.12780:FF:000012">
    <property type="entry name" value="Non-ribosomal peptide synthetase"/>
    <property type="match status" value="1"/>
</dbReference>
<sequence length="1274" mass="144512">MRESRSTKLDKANVEDIVALTPMQEGLLFHYRSDRDKRYYTQQLSARLSGHCSVEAILQAWQNVARANDVLRTVFRWEKLEKPVQIVLKDMEIPIAVLDYSSYSAEQAEVMIAEFKARDRSKELDLEVEPMRITLCHINNESWEMIITWHHILFDGWSNGVLLKEFLQAYQTIVEGAEVPLRTAVKTPFKQFVQLLQRQDKALQRQYWEQEFQGWQERTSLNEQRELYEEGASGETKISHTLTISFQEVEAISRYTQRHEVTLAAYLYAAWGLLLGRYCGTEDVLFGTTVSGRTPELPGMEEMIGLFINTVPLRICWTSEEPVHQFVRSVNERLKRRVDYELTPLVDINAYSGADSYEPLFNSIMVVENYPLDTSIGQAGALRIEHYEMEESTHYGLTIGVQLKEPGELELEFAYDPSSFSKPMIMRLANHYKQIILRMYSKAELRINELELLTAEEMEELLFSFNQQSSACLKSEQLEPGLEDLVQLRFERRVMQSPDCTALICGEHSYTYQEINRAANRLAHQIRALGVHADKPVAIWLDRSEQLLIAMLAVLKSGAAYVPIDYDYAPGRINQILQDSGARILVMGDHVIPASIDFDGTCMCMEKVLSAPDAVEADPVPPVNNPSDAAYILYTSGSTGTPKGVVVEQSNLLAYVDAFQQEFHLTGRDSFLQQASCSFDQFVEEVYPVLLAGGQVVIARKTDVIDMPKLVQLIDRHQVTIVSCSPLLMNELNKQSGMDSVRIFISGGDVLKPEYMSELLKKAEVYNTYGPTEATVCATYHRCLPEHASRTSIPIGKPILNYRVYVLDAYGYPLPIGVPGEIFIAGAGVARGYLNRPELTERHFSSDPYDDGARMYRTGDIGLWLSDGSLLYVGRNDQQVKIRGYRVEPGDIEHHLLGLDAIDEAIVLAHQDEHGMITLASYVMINRDVTANELRDELSAVLPAYMIPTFFYRIDKVPRTPNGKLDRKALLQVTDRLAVTDDGASFEANDDSETECSIRRVWQEVLKVEHIGLHEHFFDLGGNSILLMQLHAKLEKEYGFGIQIVDLFSYTTIAKLAKWVDEKHSVPKQEEQAAWSVYQQLPATFFHRHLNGTGIGIVRFHLQSQLREAVDGLASDTEVESLDVLTGMALYLFSEWNEKTGAAIHSLRAEGEQVVPLSLDFTKISGFEELFQHVHQGRVNGTNAYHIGRIQSTHVKKGDDEVLPLIYRQQDLDIDAAWLDIYDMAWGIDIQADEHQLSISIKFNDKRMKKEAVQMLTNGYVDLLRQLSTSRVMS</sequence>
<dbReference type="InterPro" id="IPR020845">
    <property type="entry name" value="AMP-binding_CS"/>
</dbReference>
<dbReference type="GO" id="GO:0044550">
    <property type="term" value="P:secondary metabolite biosynthetic process"/>
    <property type="evidence" value="ECO:0007669"/>
    <property type="project" value="TreeGrafter"/>
</dbReference>
<keyword evidence="5" id="KW-0677">Repeat</keyword>
<dbReference type="PANTHER" id="PTHR45527:SF1">
    <property type="entry name" value="FATTY ACID SYNTHASE"/>
    <property type="match status" value="1"/>
</dbReference>
<dbReference type="PROSITE" id="PS50075">
    <property type="entry name" value="CARRIER"/>
    <property type="match status" value="1"/>
</dbReference>
<keyword evidence="10" id="KW-1185">Reference proteome</keyword>
<evidence type="ECO:0000256" key="1">
    <source>
        <dbReference type="ARBA" id="ARBA00001957"/>
    </source>
</evidence>
<dbReference type="SMART" id="SM00823">
    <property type="entry name" value="PKS_PP"/>
    <property type="match status" value="1"/>
</dbReference>
<dbReference type="InterPro" id="IPR001242">
    <property type="entry name" value="Condensation_dom"/>
</dbReference>
<dbReference type="Gene3D" id="3.30.559.10">
    <property type="entry name" value="Chloramphenicol acetyltransferase-like domain"/>
    <property type="match status" value="1"/>
</dbReference>
<dbReference type="PROSITE" id="PS00455">
    <property type="entry name" value="AMP_BINDING"/>
    <property type="match status" value="1"/>
</dbReference>
<dbReference type="InterPro" id="IPR023213">
    <property type="entry name" value="CAT-like_dom_sf"/>
</dbReference>
<dbReference type="AlphaFoldDB" id="A0A1X7HEN2"/>
<organism evidence="9 10">
    <name type="scientific">Paenibacillus uliginis N3/975</name>
    <dbReference type="NCBI Taxonomy" id="1313296"/>
    <lineage>
        <taxon>Bacteria</taxon>
        <taxon>Bacillati</taxon>
        <taxon>Bacillota</taxon>
        <taxon>Bacilli</taxon>
        <taxon>Bacillales</taxon>
        <taxon>Paenibacillaceae</taxon>
        <taxon>Paenibacillus</taxon>
    </lineage>
</organism>